<keyword evidence="2" id="KW-0489">Methyltransferase</keyword>
<organism evidence="2 3">
    <name type="scientific">Lolliginicoccus lacisalsi</name>
    <dbReference type="NCBI Taxonomy" id="2742202"/>
    <lineage>
        <taxon>Bacteria</taxon>
        <taxon>Bacillati</taxon>
        <taxon>Actinomycetota</taxon>
        <taxon>Actinomycetes</taxon>
        <taxon>Mycobacteriales</taxon>
        <taxon>Hoyosellaceae</taxon>
        <taxon>Lolliginicoccus</taxon>
    </lineage>
</organism>
<dbReference type="InterPro" id="IPR013216">
    <property type="entry name" value="Methyltransf_11"/>
</dbReference>
<keyword evidence="2" id="KW-0808">Transferase</keyword>
<dbReference type="SUPFAM" id="SSF53335">
    <property type="entry name" value="S-adenosyl-L-methionine-dependent methyltransferases"/>
    <property type="match status" value="1"/>
</dbReference>
<dbReference type="EMBL" id="JACYWE010000007">
    <property type="protein sequence ID" value="MBD8507194.1"/>
    <property type="molecule type" value="Genomic_DNA"/>
</dbReference>
<dbReference type="PANTHER" id="PTHR43591">
    <property type="entry name" value="METHYLTRANSFERASE"/>
    <property type="match status" value="1"/>
</dbReference>
<name>A0A927JDE9_9ACTN</name>
<evidence type="ECO:0000313" key="2">
    <source>
        <dbReference type="EMBL" id="MBD8507194.1"/>
    </source>
</evidence>
<protein>
    <submittedName>
        <fullName evidence="2">Methyltransferase domain-containing protein</fullName>
    </submittedName>
</protein>
<sequence length="265" mass="28533">MDRSATSRQAQALGPLLAEAWSGQPIPVTEGYADLMPHEPPGVASRSMTQWVMEFPLLAPIYERIWRPAGVLAFMGLDLRHFREERAKTVRWLDLSPGDAVLDVACGPGNFTSAFADAVSTGGVAGPGVAVGVDVSVPMLRRAAATNERGNAVYARADATRLPFRDGAFDAVSCYAALYLIPEPFAVIDEMIRVLRPGGRLALMASRASRHAVVRGGQDRILGAMGLRMFGLDELTGHLADRGMAAIEREVHGVTQYVRATAPRH</sequence>
<dbReference type="Proteomes" id="UP000642993">
    <property type="component" value="Unassembled WGS sequence"/>
</dbReference>
<feature type="domain" description="Methyltransferase type 11" evidence="1">
    <location>
        <begin position="102"/>
        <end position="202"/>
    </location>
</feature>
<accession>A0A927JDE9</accession>
<evidence type="ECO:0000313" key="3">
    <source>
        <dbReference type="Proteomes" id="UP000642993"/>
    </source>
</evidence>
<dbReference type="RefSeq" id="WP_192039660.1">
    <property type="nucleotide sequence ID" value="NZ_JACYWE010000007.1"/>
</dbReference>
<dbReference type="PANTHER" id="PTHR43591:SF24">
    <property type="entry name" value="2-METHOXY-6-POLYPRENYL-1,4-BENZOQUINOL METHYLASE, MITOCHONDRIAL"/>
    <property type="match status" value="1"/>
</dbReference>
<gene>
    <name evidence="2" type="ORF">HT102_11935</name>
</gene>
<keyword evidence="3" id="KW-1185">Reference proteome</keyword>
<proteinExistence type="predicted"/>
<evidence type="ECO:0000259" key="1">
    <source>
        <dbReference type="Pfam" id="PF08241"/>
    </source>
</evidence>
<dbReference type="Gene3D" id="3.40.50.150">
    <property type="entry name" value="Vaccinia Virus protein VP39"/>
    <property type="match status" value="1"/>
</dbReference>
<dbReference type="CDD" id="cd02440">
    <property type="entry name" value="AdoMet_MTases"/>
    <property type="match status" value="1"/>
</dbReference>
<dbReference type="InterPro" id="IPR029063">
    <property type="entry name" value="SAM-dependent_MTases_sf"/>
</dbReference>
<dbReference type="AlphaFoldDB" id="A0A927JDE9"/>
<comment type="caution">
    <text evidence="2">The sequence shown here is derived from an EMBL/GenBank/DDBJ whole genome shotgun (WGS) entry which is preliminary data.</text>
</comment>
<dbReference type="GO" id="GO:0008757">
    <property type="term" value="F:S-adenosylmethionine-dependent methyltransferase activity"/>
    <property type="evidence" value="ECO:0007669"/>
    <property type="project" value="InterPro"/>
</dbReference>
<dbReference type="Pfam" id="PF08241">
    <property type="entry name" value="Methyltransf_11"/>
    <property type="match status" value="1"/>
</dbReference>
<reference evidence="2" key="1">
    <citation type="submission" date="2020-09" db="EMBL/GenBank/DDBJ databases">
        <title>Hoyosella lacisalsi sp. nov., a halotolerant actinobacterium isolated from soil of Lake Gudzhirganskoe.</title>
        <authorList>
            <person name="Yang Q."/>
            <person name="Guo P.Y."/>
            <person name="Liu S.W."/>
            <person name="Li F.N."/>
            <person name="Sun C.H."/>
        </authorList>
    </citation>
    <scope>NUCLEOTIDE SEQUENCE</scope>
    <source>
        <strain evidence="2">G463</strain>
    </source>
</reference>
<dbReference type="GO" id="GO:0032259">
    <property type="term" value="P:methylation"/>
    <property type="evidence" value="ECO:0007669"/>
    <property type="project" value="UniProtKB-KW"/>
</dbReference>